<dbReference type="Gene3D" id="2.30.130.40">
    <property type="entry name" value="LON domain-like"/>
    <property type="match status" value="1"/>
</dbReference>
<comment type="similarity">
    <text evidence="9 10 13 14">Belongs to the peptidase S16 family.</text>
</comment>
<evidence type="ECO:0000256" key="11">
    <source>
        <dbReference type="PIRSR" id="PIRSR001174-1"/>
    </source>
</evidence>
<dbReference type="PROSITE" id="PS51786">
    <property type="entry name" value="LON_PROTEOLYTIC"/>
    <property type="match status" value="1"/>
</dbReference>
<dbReference type="CDD" id="cd19500">
    <property type="entry name" value="RecA-like_Lon"/>
    <property type="match status" value="1"/>
</dbReference>
<dbReference type="InterPro" id="IPR054594">
    <property type="entry name" value="Lon_lid"/>
</dbReference>
<protein>
    <recommendedName>
        <fullName evidence="9 10">Lon protease</fullName>
        <ecNumber evidence="9 10">3.4.21.53</ecNumber>
    </recommendedName>
    <alternativeName>
        <fullName evidence="9">ATP-dependent protease La</fullName>
    </alternativeName>
</protein>
<evidence type="ECO:0000313" key="19">
    <source>
        <dbReference type="Proteomes" id="UP000593737"/>
    </source>
</evidence>
<dbReference type="GO" id="GO:0006515">
    <property type="term" value="P:protein quality control for misfolded or incompletely synthesized proteins"/>
    <property type="evidence" value="ECO:0007669"/>
    <property type="project" value="UniProtKB-UniRule"/>
</dbReference>
<dbReference type="GO" id="GO:0005737">
    <property type="term" value="C:cytoplasm"/>
    <property type="evidence" value="ECO:0007669"/>
    <property type="project" value="UniProtKB-SubCell"/>
</dbReference>
<comment type="function">
    <text evidence="9">ATP-dependent serine protease that mediates the selective degradation of mutant and abnormal proteins as well as certain short-lived regulatory proteins. Required for cellular homeostasis and for survival from DNA damage and developmental changes induced by stress. Degrades polypeptides processively to yield small peptide fragments that are 5 to 10 amino acids long. Binds to DNA in a double-stranded, site-specific manner.</text>
</comment>
<feature type="active site" evidence="9 11">
    <location>
        <position position="684"/>
    </location>
</feature>
<dbReference type="InterPro" id="IPR015947">
    <property type="entry name" value="PUA-like_sf"/>
</dbReference>
<organism evidence="18 19">
    <name type="scientific">Candidatus Nitrospira kreftii</name>
    <dbReference type="NCBI Taxonomy" id="2652173"/>
    <lineage>
        <taxon>Bacteria</taxon>
        <taxon>Pseudomonadati</taxon>
        <taxon>Nitrospirota</taxon>
        <taxon>Nitrospiria</taxon>
        <taxon>Nitrospirales</taxon>
        <taxon>Nitrospiraceae</taxon>
        <taxon>Nitrospira</taxon>
    </lineage>
</organism>
<dbReference type="InterPro" id="IPR008268">
    <property type="entry name" value="Peptidase_S16_AS"/>
</dbReference>
<dbReference type="SMART" id="SM00382">
    <property type="entry name" value="AAA"/>
    <property type="match status" value="1"/>
</dbReference>
<evidence type="ECO:0000256" key="3">
    <source>
        <dbReference type="ARBA" id="ARBA00022670"/>
    </source>
</evidence>
<evidence type="ECO:0000256" key="10">
    <source>
        <dbReference type="PIRNR" id="PIRNR001174"/>
    </source>
</evidence>
<dbReference type="InterPro" id="IPR003111">
    <property type="entry name" value="Lon_prtase_N"/>
</dbReference>
<sequence length="802" mass="88844">MENNNVLSTLPILPVKRTVLFPGVMMPLTIGRERSIAAVNAAMKTEEKMIVVVAQRDPQTEEPGLTDLYPIGTKATVKQLGQSSEGTIHALVQGLDRVVLLKEEQSSPYATIRVRTLERPSDSGPEVQALHRAIQELLSDLPRLIEAPGVQEVSAVLSNEDDSLSLAYRIASLVNFNVVEEQRLLECTSTLELLRSLYAALSKELQILQLREKIAKDAQTKIGKSQREYILREQLKTIQQELGEGEDDENEVSRLKKQINEADLPDHIRKEVEREVTRLGKVPPTSPDHQVLRTYLELVLELPWKKASEEHLDLSTVRQVLEEDHYGIKEVKERIVEHLAVLKLNPKAKAPILCLVGPPGVGKTSLGQSIARAMGRTFERFSLGGVHDEAELRGHRRTYVGSLPGRIIQAIRRAGLNNPVLMLDEVDKMGRDFRGDPAAALLEILDPAQNHTFRDHYLDLPFDLSKVFFITTANTLDTISQPLLDRMEVIRLQGYSEREKAEIARRYLWPRRLKEAGIVDSEVVLTDEVLNLVISRYTREAGVRQLEQMLGRLTRKVALTFADLPEDQARQPVTIQADILGEWLGSERFMPEEARKTLPPGVATGLAWTPTGGDVLYIETTLLPGSHELTLTGQLGDVMQESARAARSYLWSHAESMGLDISRFKRNGVHIHVPSGAIPKDGPSAGITMATALASAYEGKAVRSDTAMTGEISLSGLVLPVGGIKEKVLAAHRAGIKRIILPKANEKDLKDVPQEVRDELTFILAERVEEVLPAAFNPDSHDASSRSGSELVTASSTDKDDA</sequence>
<feature type="domain" description="Lon N-terminal" evidence="17">
    <location>
        <begin position="10"/>
        <end position="205"/>
    </location>
</feature>
<dbReference type="InterPro" id="IPR027065">
    <property type="entry name" value="Lon_Prtase"/>
</dbReference>
<keyword evidence="2 9" id="KW-0963">Cytoplasm</keyword>
<feature type="compositionally biased region" description="Polar residues" evidence="15">
    <location>
        <begin position="785"/>
        <end position="796"/>
    </location>
</feature>
<keyword evidence="3 9" id="KW-0645">Protease</keyword>
<dbReference type="InterPro" id="IPR027417">
    <property type="entry name" value="P-loop_NTPase"/>
</dbReference>
<feature type="region of interest" description="Disordered" evidence="15">
    <location>
        <begin position="775"/>
        <end position="802"/>
    </location>
</feature>
<keyword evidence="5 9" id="KW-0378">Hydrolase</keyword>
<dbReference type="KEGG" id="nkf:Nkreftii_000707"/>
<keyword evidence="7 9" id="KW-0067">ATP-binding</keyword>
<dbReference type="Gene3D" id="3.30.230.10">
    <property type="match status" value="1"/>
</dbReference>
<dbReference type="InterPro" id="IPR008269">
    <property type="entry name" value="Lon_proteolytic"/>
</dbReference>
<feature type="active site" evidence="9 11">
    <location>
        <position position="727"/>
    </location>
</feature>
<dbReference type="SUPFAM" id="SSF54211">
    <property type="entry name" value="Ribosomal protein S5 domain 2-like"/>
    <property type="match status" value="1"/>
</dbReference>
<evidence type="ECO:0000256" key="13">
    <source>
        <dbReference type="PROSITE-ProRule" id="PRU01122"/>
    </source>
</evidence>
<feature type="binding site" evidence="9 12">
    <location>
        <begin position="357"/>
        <end position="364"/>
    </location>
    <ligand>
        <name>ATP</name>
        <dbReference type="ChEBI" id="CHEBI:30616"/>
    </ligand>
</feature>
<evidence type="ECO:0000256" key="15">
    <source>
        <dbReference type="SAM" id="MobiDB-lite"/>
    </source>
</evidence>
<dbReference type="Pfam" id="PF22667">
    <property type="entry name" value="Lon_lid"/>
    <property type="match status" value="1"/>
</dbReference>
<dbReference type="InterPro" id="IPR020568">
    <property type="entry name" value="Ribosomal_Su5_D2-typ_SF"/>
</dbReference>
<dbReference type="InterPro" id="IPR014721">
    <property type="entry name" value="Ribsml_uS5_D2-typ_fold_subgr"/>
</dbReference>
<dbReference type="GO" id="GO:0016887">
    <property type="term" value="F:ATP hydrolysis activity"/>
    <property type="evidence" value="ECO:0007669"/>
    <property type="project" value="UniProtKB-UniRule"/>
</dbReference>
<dbReference type="InterPro" id="IPR004815">
    <property type="entry name" value="Lon_bac/euk-typ"/>
</dbReference>
<dbReference type="Pfam" id="PF05362">
    <property type="entry name" value="Lon_C"/>
    <property type="match status" value="1"/>
</dbReference>
<comment type="subcellular location">
    <subcellularLocation>
        <location evidence="1 9 10">Cytoplasm</location>
    </subcellularLocation>
</comment>
<dbReference type="GO" id="GO:0005524">
    <property type="term" value="F:ATP binding"/>
    <property type="evidence" value="ECO:0007669"/>
    <property type="project" value="UniProtKB-UniRule"/>
</dbReference>
<comment type="subunit">
    <text evidence="9 10">Homohexamer. Organized in a ring with a central cavity.</text>
</comment>
<dbReference type="FunFam" id="3.40.50.300:FF:000382">
    <property type="entry name" value="Lon protease homolog 2, peroxisomal"/>
    <property type="match status" value="1"/>
</dbReference>
<dbReference type="Proteomes" id="UP000593737">
    <property type="component" value="Chromosome"/>
</dbReference>
<dbReference type="SUPFAM" id="SSF88697">
    <property type="entry name" value="PUA domain-like"/>
    <property type="match status" value="1"/>
</dbReference>
<comment type="catalytic activity">
    <reaction evidence="9 10 13">
        <text>Hydrolysis of proteins in presence of ATP.</text>
        <dbReference type="EC" id="3.4.21.53"/>
    </reaction>
</comment>
<dbReference type="PIRSF" id="PIRSF001174">
    <property type="entry name" value="Lon_proteas"/>
    <property type="match status" value="1"/>
</dbReference>
<evidence type="ECO:0000256" key="8">
    <source>
        <dbReference type="ARBA" id="ARBA00023016"/>
    </source>
</evidence>
<dbReference type="PROSITE" id="PS51787">
    <property type="entry name" value="LON_N"/>
    <property type="match status" value="1"/>
</dbReference>
<dbReference type="PRINTS" id="PR00830">
    <property type="entry name" value="ENDOLAPTASE"/>
</dbReference>
<dbReference type="GO" id="GO:0004176">
    <property type="term" value="F:ATP-dependent peptidase activity"/>
    <property type="evidence" value="ECO:0007669"/>
    <property type="project" value="UniProtKB-UniRule"/>
</dbReference>
<keyword evidence="4 9" id="KW-0547">Nucleotide-binding</keyword>
<keyword evidence="8 9" id="KW-0346">Stress response</keyword>
<evidence type="ECO:0000313" key="18">
    <source>
        <dbReference type="EMBL" id="QPD02933.1"/>
    </source>
</evidence>
<evidence type="ECO:0000256" key="9">
    <source>
        <dbReference type="HAMAP-Rule" id="MF_01973"/>
    </source>
</evidence>
<dbReference type="Gene3D" id="3.40.50.300">
    <property type="entry name" value="P-loop containing nucleotide triphosphate hydrolases"/>
    <property type="match status" value="1"/>
</dbReference>
<gene>
    <name evidence="9" type="primary">lon</name>
    <name evidence="18" type="ORF">Nkreftii_000707</name>
</gene>
<keyword evidence="6 9" id="KW-0720">Serine protease</keyword>
<evidence type="ECO:0000259" key="17">
    <source>
        <dbReference type="PROSITE" id="PS51787"/>
    </source>
</evidence>
<feature type="domain" description="Lon proteolytic" evidence="16">
    <location>
        <begin position="597"/>
        <end position="778"/>
    </location>
</feature>
<dbReference type="InterPro" id="IPR003959">
    <property type="entry name" value="ATPase_AAA_core"/>
</dbReference>
<name>A0A7S8FBR1_9BACT</name>
<dbReference type="Pfam" id="PF00004">
    <property type="entry name" value="AAA"/>
    <property type="match status" value="1"/>
</dbReference>
<dbReference type="Gene3D" id="1.10.8.60">
    <property type="match status" value="1"/>
</dbReference>
<dbReference type="Gene3D" id="1.20.58.1480">
    <property type="match status" value="1"/>
</dbReference>
<dbReference type="PANTHER" id="PTHR10046">
    <property type="entry name" value="ATP DEPENDENT LON PROTEASE FAMILY MEMBER"/>
    <property type="match status" value="1"/>
</dbReference>
<evidence type="ECO:0000256" key="7">
    <source>
        <dbReference type="ARBA" id="ARBA00022840"/>
    </source>
</evidence>
<evidence type="ECO:0000256" key="12">
    <source>
        <dbReference type="PIRSR" id="PIRSR001174-2"/>
    </source>
</evidence>
<evidence type="ECO:0000256" key="5">
    <source>
        <dbReference type="ARBA" id="ARBA00022801"/>
    </source>
</evidence>
<dbReference type="Gene3D" id="1.20.5.5270">
    <property type="match status" value="1"/>
</dbReference>
<dbReference type="EC" id="3.4.21.53" evidence="9 10"/>
<evidence type="ECO:0000256" key="6">
    <source>
        <dbReference type="ARBA" id="ARBA00022825"/>
    </source>
</evidence>
<dbReference type="AlphaFoldDB" id="A0A7S8FBR1"/>
<evidence type="ECO:0000256" key="4">
    <source>
        <dbReference type="ARBA" id="ARBA00022741"/>
    </source>
</evidence>
<dbReference type="InterPro" id="IPR027543">
    <property type="entry name" value="Lon_bac"/>
</dbReference>
<dbReference type="EMBL" id="CP047423">
    <property type="protein sequence ID" value="QPD02933.1"/>
    <property type="molecule type" value="Genomic_DNA"/>
</dbReference>
<evidence type="ECO:0000256" key="2">
    <source>
        <dbReference type="ARBA" id="ARBA00022490"/>
    </source>
</evidence>
<dbReference type="GO" id="GO:0034605">
    <property type="term" value="P:cellular response to heat"/>
    <property type="evidence" value="ECO:0007669"/>
    <property type="project" value="UniProtKB-UniRule"/>
</dbReference>
<comment type="induction">
    <text evidence="9">By heat shock.</text>
</comment>
<dbReference type="GO" id="GO:0004252">
    <property type="term" value="F:serine-type endopeptidase activity"/>
    <property type="evidence" value="ECO:0007669"/>
    <property type="project" value="UniProtKB-UniRule"/>
</dbReference>
<dbReference type="InterPro" id="IPR046336">
    <property type="entry name" value="Lon_prtase_N_sf"/>
</dbReference>
<dbReference type="HAMAP" id="MF_01973">
    <property type="entry name" value="lon_bact"/>
    <property type="match status" value="1"/>
</dbReference>
<evidence type="ECO:0000256" key="14">
    <source>
        <dbReference type="RuleBase" id="RU000591"/>
    </source>
</evidence>
<accession>A0A7S8FBR1</accession>
<dbReference type="NCBIfam" id="TIGR00763">
    <property type="entry name" value="lon"/>
    <property type="match status" value="1"/>
</dbReference>
<dbReference type="SUPFAM" id="SSF52540">
    <property type="entry name" value="P-loop containing nucleoside triphosphate hydrolases"/>
    <property type="match status" value="1"/>
</dbReference>
<dbReference type="Pfam" id="PF02190">
    <property type="entry name" value="LON_substr_bdg"/>
    <property type="match status" value="1"/>
</dbReference>
<proteinExistence type="evidence at transcript level"/>
<dbReference type="GO" id="GO:0043565">
    <property type="term" value="F:sequence-specific DNA binding"/>
    <property type="evidence" value="ECO:0007669"/>
    <property type="project" value="UniProtKB-UniRule"/>
</dbReference>
<reference evidence="18 19" key="1">
    <citation type="journal article" date="2020" name="ISME J.">
        <title>Enrichment and physiological characterization of a novel comammox Nitrospira indicates ammonium inhibition of complete nitrification.</title>
        <authorList>
            <person name="Sakoula D."/>
            <person name="Koch H."/>
            <person name="Frank J."/>
            <person name="Jetten M.S.M."/>
            <person name="van Kessel M.A.H.J."/>
            <person name="Lucker S."/>
        </authorList>
    </citation>
    <scope>NUCLEOTIDE SEQUENCE [LARGE SCALE GENOMIC DNA]</scope>
    <source>
        <strain evidence="18">Comreactor17</strain>
    </source>
</reference>
<dbReference type="InterPro" id="IPR003593">
    <property type="entry name" value="AAA+_ATPase"/>
</dbReference>
<evidence type="ECO:0000259" key="16">
    <source>
        <dbReference type="PROSITE" id="PS51786"/>
    </source>
</evidence>
<dbReference type="SMART" id="SM00464">
    <property type="entry name" value="LON"/>
    <property type="match status" value="1"/>
</dbReference>
<evidence type="ECO:0000256" key="1">
    <source>
        <dbReference type="ARBA" id="ARBA00004496"/>
    </source>
</evidence>
<dbReference type="PROSITE" id="PS01046">
    <property type="entry name" value="LON_SER"/>
    <property type="match status" value="1"/>
</dbReference>